<evidence type="ECO:0000313" key="3">
    <source>
        <dbReference type="Proteomes" id="UP000070544"/>
    </source>
</evidence>
<sequence>MCPARSQTPGRAPSGKGFRREVRGAAGRRWDTILLMRRWARRHGVQVRWDVPMASSMASTPSHIREDGSQRAPKQGTRQTFIESHSRFSRGKTRVHRVTFGERNGVETEIEVARIVAIRSAERHTGPAVRRRNAMSCNGSASQKQSMANRYWGRHGEVHRASQSRAMEIPQQMIPFNLGFVAESRAALWGHK</sequence>
<keyword evidence="3" id="KW-1185">Reference proteome</keyword>
<dbReference type="AlphaFoldDB" id="A0A139ADJ1"/>
<name>A0A139ADJ1_GONPJ</name>
<reference evidence="2 3" key="1">
    <citation type="journal article" date="2015" name="Genome Biol. Evol.">
        <title>Phylogenomic analyses indicate that early fungi evolved digesting cell walls of algal ancestors of land plants.</title>
        <authorList>
            <person name="Chang Y."/>
            <person name="Wang S."/>
            <person name="Sekimoto S."/>
            <person name="Aerts A.L."/>
            <person name="Choi C."/>
            <person name="Clum A."/>
            <person name="LaButti K.M."/>
            <person name="Lindquist E.A."/>
            <person name="Yee Ngan C."/>
            <person name="Ohm R.A."/>
            <person name="Salamov A.A."/>
            <person name="Grigoriev I.V."/>
            <person name="Spatafora J.W."/>
            <person name="Berbee M.L."/>
        </authorList>
    </citation>
    <scope>NUCLEOTIDE SEQUENCE [LARGE SCALE GENOMIC DNA]</scope>
    <source>
        <strain evidence="2 3">JEL478</strain>
    </source>
</reference>
<gene>
    <name evidence="2" type="ORF">M427DRAFT_335028</name>
</gene>
<protein>
    <submittedName>
        <fullName evidence="2">Uncharacterized protein</fullName>
    </submittedName>
</protein>
<evidence type="ECO:0000256" key="1">
    <source>
        <dbReference type="SAM" id="MobiDB-lite"/>
    </source>
</evidence>
<dbReference type="Proteomes" id="UP000070544">
    <property type="component" value="Unassembled WGS sequence"/>
</dbReference>
<dbReference type="EMBL" id="KQ965766">
    <property type="protein sequence ID" value="KXS14837.1"/>
    <property type="molecule type" value="Genomic_DNA"/>
</dbReference>
<proteinExistence type="predicted"/>
<feature type="region of interest" description="Disordered" evidence="1">
    <location>
        <begin position="1"/>
        <end position="23"/>
    </location>
</feature>
<evidence type="ECO:0000313" key="2">
    <source>
        <dbReference type="EMBL" id="KXS14837.1"/>
    </source>
</evidence>
<organism evidence="2 3">
    <name type="scientific">Gonapodya prolifera (strain JEL478)</name>
    <name type="common">Monoblepharis prolifera</name>
    <dbReference type="NCBI Taxonomy" id="1344416"/>
    <lineage>
        <taxon>Eukaryota</taxon>
        <taxon>Fungi</taxon>
        <taxon>Fungi incertae sedis</taxon>
        <taxon>Chytridiomycota</taxon>
        <taxon>Chytridiomycota incertae sedis</taxon>
        <taxon>Monoblepharidomycetes</taxon>
        <taxon>Monoblepharidales</taxon>
        <taxon>Gonapodyaceae</taxon>
        <taxon>Gonapodya</taxon>
    </lineage>
</organism>
<accession>A0A139ADJ1</accession>